<evidence type="ECO:0000313" key="1">
    <source>
        <dbReference type="EMBL" id="EAZ93273.1"/>
    </source>
</evidence>
<dbReference type="AlphaFoldDB" id="A3IHJ1"/>
<proteinExistence type="predicted"/>
<reference evidence="1 2" key="1">
    <citation type="submission" date="2007-03" db="EMBL/GenBank/DDBJ databases">
        <authorList>
            <person name="Stal L."/>
            <person name="Ferriera S."/>
            <person name="Johnson J."/>
            <person name="Kravitz S."/>
            <person name="Beeson K."/>
            <person name="Sutton G."/>
            <person name="Rogers Y.-H."/>
            <person name="Friedman R."/>
            <person name="Frazier M."/>
            <person name="Venter J.C."/>
        </authorList>
    </citation>
    <scope>NUCLEOTIDE SEQUENCE [LARGE SCALE GENOMIC DNA]</scope>
    <source>
        <strain evidence="1 2">CCY0110</strain>
    </source>
</reference>
<comment type="caution">
    <text evidence="1">The sequence shown here is derived from an EMBL/GenBank/DDBJ whole genome shotgun (WGS) entry which is preliminary data.</text>
</comment>
<protein>
    <submittedName>
        <fullName evidence="1">Uncharacterized protein</fullName>
    </submittedName>
</protein>
<name>A3IHJ1_9CHRO</name>
<accession>A3IHJ1</accession>
<dbReference type="Proteomes" id="UP000003781">
    <property type="component" value="Unassembled WGS sequence"/>
</dbReference>
<organism evidence="1 2">
    <name type="scientific">Crocosphaera chwakensis CCY0110</name>
    <dbReference type="NCBI Taxonomy" id="391612"/>
    <lineage>
        <taxon>Bacteria</taxon>
        <taxon>Bacillati</taxon>
        <taxon>Cyanobacteriota</taxon>
        <taxon>Cyanophyceae</taxon>
        <taxon>Oscillatoriophycideae</taxon>
        <taxon>Chroococcales</taxon>
        <taxon>Aphanothecaceae</taxon>
        <taxon>Crocosphaera</taxon>
        <taxon>Crocosphaera chwakensis</taxon>
    </lineage>
</organism>
<keyword evidence="2" id="KW-1185">Reference proteome</keyword>
<evidence type="ECO:0000313" key="2">
    <source>
        <dbReference type="Proteomes" id="UP000003781"/>
    </source>
</evidence>
<sequence length="20" mass="2418">MNLHPTVKRRMRIIIKIGIQ</sequence>
<gene>
    <name evidence="1" type="ORF">CY0110_15797</name>
</gene>
<dbReference type="EMBL" id="AAXW01000002">
    <property type="protein sequence ID" value="EAZ93273.1"/>
    <property type="molecule type" value="Genomic_DNA"/>
</dbReference>